<keyword evidence="8" id="KW-0961">Cell wall biogenesis/degradation</keyword>
<dbReference type="AlphaFoldDB" id="A0A9P6AZ42"/>
<sequence>MSFFSHPPPAQDLPQRYTDPNRRPVLLSNALTPLPAQPGVGRTPNVPSSSSQYPASVRSDSSVTTHEEPSSPKYSVFEDSAPLLPLSYPRSNAYKLLEKPSGYHVFDPSVFEGFSTEADDDLHAPNSRDFETGAVLSRRGMANLGCLIALITAVVFLFAGYPILAFFNRIPLSTLGGYNVGGVNGTGQVPSLTNFFTLIDPDTPSSAAHHTSLEDQSQWDLVFSDEFNQPNRSFYPGDDPYWEAVDLHYYETGDLEYYDPAAITTGGGALQITLSKQDTHGLQYQGGMLQSWNKFCFTGGYIEVWTMGNLGRAGYGASTDGTWPYSYDSCDLGTLPNQTFQGMPAAALSGGDPSVGGALSFLPGQRLSACTCPGEHHPGPIDADGSFVGRSAPEIDVLEAIVIDGVGKASQSAQWAPFDDGYNWANGSTDATIFNSKIGGFNTYRGGAFQESTSGLFTTDQTSYSGNDASGAALKYSTYGFEYKPGVDGYITWVNNGIPSWSLGASAVGANSRVNISARPISQEPMYLLANLGISPGFGEISPSLTFPVTMYIDYIRVYQDPKAKNIGCSPPNFPTESYINSLPELYNNPNLTTFVQAGQQFPRNRLIETCS</sequence>
<dbReference type="InterPro" id="IPR005629">
    <property type="entry name" value="Skn1/Kre6/Sbg1"/>
</dbReference>
<dbReference type="EMBL" id="MU128958">
    <property type="protein sequence ID" value="KAF9514683.1"/>
    <property type="molecule type" value="Genomic_DNA"/>
</dbReference>
<protein>
    <submittedName>
        <fullName evidence="12">Glycoside hydrolase family 16 protein</fullName>
    </submittedName>
</protein>
<evidence type="ECO:0000256" key="6">
    <source>
        <dbReference type="ARBA" id="ARBA00023136"/>
    </source>
</evidence>
<feature type="compositionally biased region" description="Pro residues" evidence="9">
    <location>
        <begin position="1"/>
        <end position="11"/>
    </location>
</feature>
<evidence type="ECO:0000259" key="11">
    <source>
        <dbReference type="PROSITE" id="PS51762"/>
    </source>
</evidence>
<keyword evidence="7" id="KW-0325">Glycoprotein</keyword>
<dbReference type="PANTHER" id="PTHR31361:SF1">
    <property type="entry name" value="BETA-GLUCAN SYNTHESIS-ASSOCIATED PROTEIN KRE6-RELATED"/>
    <property type="match status" value="1"/>
</dbReference>
<organism evidence="12 13">
    <name type="scientific">Hydnum rufescens UP504</name>
    <dbReference type="NCBI Taxonomy" id="1448309"/>
    <lineage>
        <taxon>Eukaryota</taxon>
        <taxon>Fungi</taxon>
        <taxon>Dikarya</taxon>
        <taxon>Basidiomycota</taxon>
        <taxon>Agaricomycotina</taxon>
        <taxon>Agaricomycetes</taxon>
        <taxon>Cantharellales</taxon>
        <taxon>Hydnaceae</taxon>
        <taxon>Hydnum</taxon>
    </lineage>
</organism>
<evidence type="ECO:0000256" key="3">
    <source>
        <dbReference type="ARBA" id="ARBA00022692"/>
    </source>
</evidence>
<dbReference type="Pfam" id="PF03935">
    <property type="entry name" value="SKN1_KRE6_Sbg1"/>
    <property type="match status" value="1"/>
</dbReference>
<dbReference type="InterPro" id="IPR013320">
    <property type="entry name" value="ConA-like_dom_sf"/>
</dbReference>
<evidence type="ECO:0000256" key="2">
    <source>
        <dbReference type="ARBA" id="ARBA00010962"/>
    </source>
</evidence>
<keyword evidence="13" id="KW-1185">Reference proteome</keyword>
<evidence type="ECO:0000256" key="9">
    <source>
        <dbReference type="SAM" id="MobiDB-lite"/>
    </source>
</evidence>
<feature type="compositionally biased region" description="Polar residues" evidence="9">
    <location>
        <begin position="45"/>
        <end position="64"/>
    </location>
</feature>
<dbReference type="GO" id="GO:0031505">
    <property type="term" value="P:fungal-type cell wall organization"/>
    <property type="evidence" value="ECO:0007669"/>
    <property type="project" value="TreeGrafter"/>
</dbReference>
<evidence type="ECO:0000256" key="8">
    <source>
        <dbReference type="ARBA" id="ARBA00023316"/>
    </source>
</evidence>
<dbReference type="InterPro" id="IPR000757">
    <property type="entry name" value="Beta-glucanase-like"/>
</dbReference>
<feature type="transmembrane region" description="Helical" evidence="10">
    <location>
        <begin position="144"/>
        <end position="167"/>
    </location>
</feature>
<evidence type="ECO:0000256" key="4">
    <source>
        <dbReference type="ARBA" id="ARBA00022968"/>
    </source>
</evidence>
<reference evidence="12" key="1">
    <citation type="journal article" date="2020" name="Nat. Commun.">
        <title>Large-scale genome sequencing of mycorrhizal fungi provides insights into the early evolution of symbiotic traits.</title>
        <authorList>
            <person name="Miyauchi S."/>
            <person name="Kiss E."/>
            <person name="Kuo A."/>
            <person name="Drula E."/>
            <person name="Kohler A."/>
            <person name="Sanchez-Garcia M."/>
            <person name="Morin E."/>
            <person name="Andreopoulos B."/>
            <person name="Barry K.W."/>
            <person name="Bonito G."/>
            <person name="Buee M."/>
            <person name="Carver A."/>
            <person name="Chen C."/>
            <person name="Cichocki N."/>
            <person name="Clum A."/>
            <person name="Culley D."/>
            <person name="Crous P.W."/>
            <person name="Fauchery L."/>
            <person name="Girlanda M."/>
            <person name="Hayes R.D."/>
            <person name="Keri Z."/>
            <person name="LaButti K."/>
            <person name="Lipzen A."/>
            <person name="Lombard V."/>
            <person name="Magnuson J."/>
            <person name="Maillard F."/>
            <person name="Murat C."/>
            <person name="Nolan M."/>
            <person name="Ohm R.A."/>
            <person name="Pangilinan J."/>
            <person name="Pereira M.F."/>
            <person name="Perotto S."/>
            <person name="Peter M."/>
            <person name="Pfister S."/>
            <person name="Riley R."/>
            <person name="Sitrit Y."/>
            <person name="Stielow J.B."/>
            <person name="Szollosi G."/>
            <person name="Zifcakova L."/>
            <person name="Stursova M."/>
            <person name="Spatafora J.W."/>
            <person name="Tedersoo L."/>
            <person name="Vaario L.M."/>
            <person name="Yamada A."/>
            <person name="Yan M."/>
            <person name="Wang P."/>
            <person name="Xu J."/>
            <person name="Bruns T."/>
            <person name="Baldrian P."/>
            <person name="Vilgalys R."/>
            <person name="Dunand C."/>
            <person name="Henrissat B."/>
            <person name="Grigoriev I.V."/>
            <person name="Hibbett D."/>
            <person name="Nagy L.G."/>
            <person name="Martin F.M."/>
        </authorList>
    </citation>
    <scope>NUCLEOTIDE SEQUENCE</scope>
    <source>
        <strain evidence="12">UP504</strain>
    </source>
</reference>
<dbReference type="PANTHER" id="PTHR31361">
    <property type="entry name" value="BETA-GLUCAN SYNTHESIS-ASSOCIATED PROTEIN KRE6-RELATED"/>
    <property type="match status" value="1"/>
</dbReference>
<dbReference type="GO" id="GO:0015926">
    <property type="term" value="F:glucosidase activity"/>
    <property type="evidence" value="ECO:0007669"/>
    <property type="project" value="TreeGrafter"/>
</dbReference>
<evidence type="ECO:0000256" key="5">
    <source>
        <dbReference type="ARBA" id="ARBA00022989"/>
    </source>
</evidence>
<dbReference type="GO" id="GO:0005789">
    <property type="term" value="C:endoplasmic reticulum membrane"/>
    <property type="evidence" value="ECO:0007669"/>
    <property type="project" value="TreeGrafter"/>
</dbReference>
<dbReference type="PROSITE" id="PS51762">
    <property type="entry name" value="GH16_2"/>
    <property type="match status" value="1"/>
</dbReference>
<proteinExistence type="inferred from homology"/>
<accession>A0A9P6AZ42</accession>
<dbReference type="SUPFAM" id="SSF49899">
    <property type="entry name" value="Concanavalin A-like lectins/glucanases"/>
    <property type="match status" value="1"/>
</dbReference>
<comment type="similarity">
    <text evidence="2">Belongs to the SKN1/KRE6 family.</text>
</comment>
<comment type="subcellular location">
    <subcellularLocation>
        <location evidence="1">Membrane</location>
        <topology evidence="1">Single-pass type II membrane protein</topology>
    </subcellularLocation>
</comment>
<keyword evidence="3 10" id="KW-0812">Transmembrane</keyword>
<evidence type="ECO:0000256" key="10">
    <source>
        <dbReference type="SAM" id="Phobius"/>
    </source>
</evidence>
<dbReference type="GO" id="GO:0006078">
    <property type="term" value="P:(1-&gt;6)-beta-D-glucan biosynthetic process"/>
    <property type="evidence" value="ECO:0007669"/>
    <property type="project" value="TreeGrafter"/>
</dbReference>
<feature type="region of interest" description="Disordered" evidence="9">
    <location>
        <begin position="1"/>
        <end position="74"/>
    </location>
</feature>
<dbReference type="OrthoDB" id="412647at2759"/>
<evidence type="ECO:0000313" key="13">
    <source>
        <dbReference type="Proteomes" id="UP000886523"/>
    </source>
</evidence>
<evidence type="ECO:0000313" key="12">
    <source>
        <dbReference type="EMBL" id="KAF9514683.1"/>
    </source>
</evidence>
<evidence type="ECO:0000256" key="1">
    <source>
        <dbReference type="ARBA" id="ARBA00004606"/>
    </source>
</evidence>
<name>A0A9P6AZ42_9AGAM</name>
<feature type="domain" description="GH16" evidence="11">
    <location>
        <begin position="193"/>
        <end position="564"/>
    </location>
</feature>
<keyword evidence="6 10" id="KW-0472">Membrane</keyword>
<gene>
    <name evidence="12" type="ORF">BS47DRAFT_1376455</name>
</gene>
<keyword evidence="5 10" id="KW-1133">Transmembrane helix</keyword>
<dbReference type="Gene3D" id="2.60.120.200">
    <property type="match status" value="2"/>
</dbReference>
<dbReference type="GO" id="GO:0005886">
    <property type="term" value="C:plasma membrane"/>
    <property type="evidence" value="ECO:0007669"/>
    <property type="project" value="TreeGrafter"/>
</dbReference>
<keyword evidence="4" id="KW-0735">Signal-anchor</keyword>
<comment type="caution">
    <text evidence="12">The sequence shown here is derived from an EMBL/GenBank/DDBJ whole genome shotgun (WGS) entry which is preliminary data.</text>
</comment>
<evidence type="ECO:0000256" key="7">
    <source>
        <dbReference type="ARBA" id="ARBA00023180"/>
    </source>
</evidence>
<dbReference type="Proteomes" id="UP000886523">
    <property type="component" value="Unassembled WGS sequence"/>
</dbReference>
<keyword evidence="12" id="KW-0378">Hydrolase</keyword>